<dbReference type="Pfam" id="PF10067">
    <property type="entry name" value="DUF2306"/>
    <property type="match status" value="1"/>
</dbReference>
<feature type="transmembrane region" description="Helical" evidence="1">
    <location>
        <begin position="95"/>
        <end position="113"/>
    </location>
</feature>
<comment type="caution">
    <text evidence="2">The sequence shown here is derived from an EMBL/GenBank/DDBJ whole genome shotgun (WGS) entry which is preliminary data.</text>
</comment>
<feature type="transmembrane region" description="Helical" evidence="1">
    <location>
        <begin position="119"/>
        <end position="142"/>
    </location>
</feature>
<feature type="transmembrane region" description="Helical" evidence="1">
    <location>
        <begin position="21"/>
        <end position="42"/>
    </location>
</feature>
<keyword evidence="1" id="KW-0812">Transmembrane</keyword>
<feature type="transmembrane region" description="Helical" evidence="1">
    <location>
        <begin position="154"/>
        <end position="175"/>
    </location>
</feature>
<evidence type="ECO:0000313" key="2">
    <source>
        <dbReference type="EMBL" id="PCI75010.1"/>
    </source>
</evidence>
<sequence length="221" mass="24732">MTESMAELNQQSRQLITREGPLYLGVVLAVAIAMYGIAFPIILPGMEDDFHRRYLDMSQVLIFMHVVGAGVALLISPIQFMIYRKNRTLHRYLGRLYFLAVIISSIGGYYMAWHAFGGVVSTVGLATLCTLWWSFTLLAVNHARNGNIAAHRQWMIRSFALTYAAVTLRLMSPLLASVLDEVTTSQTVYWLSWSFNLAVAQYWISSRKGTAEGTTEGVPVS</sequence>
<protein>
    <recommendedName>
        <fullName evidence="4">DUF2306 domain-containing protein</fullName>
    </recommendedName>
</protein>
<gene>
    <name evidence="2" type="ORF">COB20_13850</name>
</gene>
<dbReference type="EMBL" id="NVUL01000085">
    <property type="protein sequence ID" value="PCI75010.1"/>
    <property type="molecule type" value="Genomic_DNA"/>
</dbReference>
<evidence type="ECO:0008006" key="4">
    <source>
        <dbReference type="Google" id="ProtNLM"/>
    </source>
</evidence>
<accession>A0A2A4WXI7</accession>
<dbReference type="Proteomes" id="UP000218767">
    <property type="component" value="Unassembled WGS sequence"/>
</dbReference>
<name>A0A2A4WXI7_9GAMM</name>
<proteinExistence type="predicted"/>
<dbReference type="InterPro" id="IPR018750">
    <property type="entry name" value="DUF2306_membrane"/>
</dbReference>
<dbReference type="AlphaFoldDB" id="A0A2A4WXI7"/>
<reference evidence="3" key="1">
    <citation type="submission" date="2017-08" db="EMBL/GenBank/DDBJ databases">
        <title>A dynamic microbial community with high functional redundancy inhabits the cold, oxic subseafloor aquifer.</title>
        <authorList>
            <person name="Tully B.J."/>
            <person name="Wheat C.G."/>
            <person name="Glazer B.T."/>
            <person name="Huber J.A."/>
        </authorList>
    </citation>
    <scope>NUCLEOTIDE SEQUENCE [LARGE SCALE GENOMIC DNA]</scope>
</reference>
<organism evidence="2 3">
    <name type="scientific">SAR86 cluster bacterium</name>
    <dbReference type="NCBI Taxonomy" id="2030880"/>
    <lineage>
        <taxon>Bacteria</taxon>
        <taxon>Pseudomonadati</taxon>
        <taxon>Pseudomonadota</taxon>
        <taxon>Gammaproteobacteria</taxon>
        <taxon>SAR86 cluster</taxon>
    </lineage>
</organism>
<feature type="transmembrane region" description="Helical" evidence="1">
    <location>
        <begin position="62"/>
        <end position="83"/>
    </location>
</feature>
<feature type="transmembrane region" description="Helical" evidence="1">
    <location>
        <begin position="187"/>
        <end position="204"/>
    </location>
</feature>
<keyword evidence="1" id="KW-0472">Membrane</keyword>
<evidence type="ECO:0000256" key="1">
    <source>
        <dbReference type="SAM" id="Phobius"/>
    </source>
</evidence>
<evidence type="ECO:0000313" key="3">
    <source>
        <dbReference type="Proteomes" id="UP000218767"/>
    </source>
</evidence>
<keyword evidence="1" id="KW-1133">Transmembrane helix</keyword>